<protein>
    <submittedName>
        <fullName evidence="3">Uncharacterized protein</fullName>
    </submittedName>
</protein>
<keyword evidence="4" id="KW-1185">Reference proteome</keyword>
<dbReference type="OrthoDB" id="10339523at2759"/>
<proteinExistence type="predicted"/>
<evidence type="ECO:0000313" key="3">
    <source>
        <dbReference type="EMBL" id="KEY68622.1"/>
    </source>
</evidence>
<keyword evidence="2" id="KW-0472">Membrane</keyword>
<dbReference type="AlphaFoldDB" id="A0A084ATJ3"/>
<gene>
    <name evidence="3" type="ORF">S7711_10366</name>
</gene>
<feature type="compositionally biased region" description="Polar residues" evidence="1">
    <location>
        <begin position="90"/>
        <end position="108"/>
    </location>
</feature>
<feature type="region of interest" description="Disordered" evidence="1">
    <location>
        <begin position="68"/>
        <end position="118"/>
    </location>
</feature>
<evidence type="ECO:0000256" key="2">
    <source>
        <dbReference type="SAM" id="Phobius"/>
    </source>
</evidence>
<accession>A0A084ATJ3</accession>
<dbReference type="HOGENOM" id="CLU_2074671_0_0_1"/>
<feature type="transmembrane region" description="Helical" evidence="2">
    <location>
        <begin position="6"/>
        <end position="23"/>
    </location>
</feature>
<keyword evidence="2" id="KW-0812">Transmembrane</keyword>
<organism evidence="3 4">
    <name type="scientific">Stachybotrys chartarum (strain CBS 109288 / IBT 7711)</name>
    <name type="common">Toxic black mold</name>
    <name type="synonym">Stilbospora chartarum</name>
    <dbReference type="NCBI Taxonomy" id="1280523"/>
    <lineage>
        <taxon>Eukaryota</taxon>
        <taxon>Fungi</taxon>
        <taxon>Dikarya</taxon>
        <taxon>Ascomycota</taxon>
        <taxon>Pezizomycotina</taxon>
        <taxon>Sordariomycetes</taxon>
        <taxon>Hypocreomycetidae</taxon>
        <taxon>Hypocreales</taxon>
        <taxon>Stachybotryaceae</taxon>
        <taxon>Stachybotrys</taxon>
    </lineage>
</organism>
<dbReference type="EMBL" id="KL648566">
    <property type="protein sequence ID" value="KEY68622.1"/>
    <property type="molecule type" value="Genomic_DNA"/>
</dbReference>
<dbReference type="Proteomes" id="UP000028045">
    <property type="component" value="Unassembled WGS sequence"/>
</dbReference>
<reference evidence="3 4" key="1">
    <citation type="journal article" date="2014" name="BMC Genomics">
        <title>Comparative genome sequencing reveals chemotype-specific gene clusters in the toxigenic black mold Stachybotrys.</title>
        <authorList>
            <person name="Semeiks J."/>
            <person name="Borek D."/>
            <person name="Otwinowski Z."/>
            <person name="Grishin N.V."/>
        </authorList>
    </citation>
    <scope>NUCLEOTIDE SEQUENCE [LARGE SCALE GENOMIC DNA]</scope>
    <source>
        <strain evidence="4">CBS 109288 / IBT 7711</strain>
    </source>
</reference>
<keyword evidence="2" id="KW-1133">Transmembrane helix</keyword>
<evidence type="ECO:0000256" key="1">
    <source>
        <dbReference type="SAM" id="MobiDB-lite"/>
    </source>
</evidence>
<evidence type="ECO:0000313" key="4">
    <source>
        <dbReference type="Proteomes" id="UP000028045"/>
    </source>
</evidence>
<sequence length="118" mass="13085">MHPIEAIFFFVLWLIVASVFACYRRRRQRQQAELAQAGQLPQPRTTFRLGFRPFQGLSIYSSIPSTGTHLPLETRGPPPAYSEPIPVQPQRGQAQESNGSVASGQAGVTSMDADQRMV</sequence>
<name>A0A084ATJ3_STACB</name>